<proteinExistence type="predicted"/>
<reference evidence="1 2" key="1">
    <citation type="submission" date="2024-03" db="EMBL/GenBank/DDBJ databases">
        <title>A high-quality draft genome sequence of Diaporthe vaccinii, a causative agent of upright dieback and viscid rot disease in cranberry plants.</title>
        <authorList>
            <person name="Sarrasin M."/>
            <person name="Lang B.F."/>
            <person name="Burger G."/>
        </authorList>
    </citation>
    <scope>NUCLEOTIDE SEQUENCE [LARGE SCALE GENOMIC DNA]</scope>
    <source>
        <strain evidence="1 2">IS7</strain>
    </source>
</reference>
<evidence type="ECO:0000313" key="1">
    <source>
        <dbReference type="EMBL" id="KAL2273376.1"/>
    </source>
</evidence>
<sequence length="160" mass="18011">MPRHLISDAHEWINEIPTVPIYYLAKPQPREWAWQNQRGKKTLLSLTLVGASAPVKYHYSYCFFTYSVKRGWTHVQLLELTSFAGGPGLKTLSGGEFGWGGTSNKRVKVPLILIFSVNTNHESVAYRSFSPSRFEARGARKVTTGITGLWRPSVHSDVAF</sequence>
<protein>
    <submittedName>
        <fullName evidence="1">Uncharacterized protein</fullName>
    </submittedName>
</protein>
<dbReference type="Proteomes" id="UP001600888">
    <property type="component" value="Unassembled WGS sequence"/>
</dbReference>
<accession>A0ABR4DSK9</accession>
<organism evidence="1 2">
    <name type="scientific">Diaporthe vaccinii</name>
    <dbReference type="NCBI Taxonomy" id="105482"/>
    <lineage>
        <taxon>Eukaryota</taxon>
        <taxon>Fungi</taxon>
        <taxon>Dikarya</taxon>
        <taxon>Ascomycota</taxon>
        <taxon>Pezizomycotina</taxon>
        <taxon>Sordariomycetes</taxon>
        <taxon>Sordariomycetidae</taxon>
        <taxon>Diaporthales</taxon>
        <taxon>Diaporthaceae</taxon>
        <taxon>Diaporthe</taxon>
        <taxon>Diaporthe eres species complex</taxon>
    </lineage>
</organism>
<gene>
    <name evidence="1" type="ORF">FJTKL_04551</name>
</gene>
<keyword evidence="2" id="KW-1185">Reference proteome</keyword>
<dbReference type="EMBL" id="JBAWTH010000188">
    <property type="protein sequence ID" value="KAL2273376.1"/>
    <property type="molecule type" value="Genomic_DNA"/>
</dbReference>
<evidence type="ECO:0000313" key="2">
    <source>
        <dbReference type="Proteomes" id="UP001600888"/>
    </source>
</evidence>
<name>A0ABR4DSK9_9PEZI</name>
<comment type="caution">
    <text evidence="1">The sequence shown here is derived from an EMBL/GenBank/DDBJ whole genome shotgun (WGS) entry which is preliminary data.</text>
</comment>